<feature type="domain" description="Enoyl reductase (ER)" evidence="6">
    <location>
        <begin position="8"/>
        <end position="323"/>
    </location>
</feature>
<keyword evidence="5" id="KW-0560">Oxidoreductase</keyword>
<comment type="cofactor">
    <cofactor evidence="1">
        <name>Zn(2+)</name>
        <dbReference type="ChEBI" id="CHEBI:29105"/>
    </cofactor>
</comment>
<dbReference type="Gene3D" id="3.90.180.10">
    <property type="entry name" value="Medium-chain alcohol dehydrogenases, catalytic domain"/>
    <property type="match status" value="1"/>
</dbReference>
<evidence type="ECO:0000256" key="4">
    <source>
        <dbReference type="ARBA" id="ARBA00022833"/>
    </source>
</evidence>
<dbReference type="SUPFAM" id="SSF51735">
    <property type="entry name" value="NAD(P)-binding Rossmann-fold domains"/>
    <property type="match status" value="1"/>
</dbReference>
<dbReference type="GO" id="GO:0046872">
    <property type="term" value="F:metal ion binding"/>
    <property type="evidence" value="ECO:0007669"/>
    <property type="project" value="UniProtKB-KW"/>
</dbReference>
<dbReference type="SUPFAM" id="SSF50129">
    <property type="entry name" value="GroES-like"/>
    <property type="match status" value="1"/>
</dbReference>
<evidence type="ECO:0000256" key="1">
    <source>
        <dbReference type="ARBA" id="ARBA00001947"/>
    </source>
</evidence>
<accession>A0A8E2JD14</accession>
<dbReference type="EMBL" id="KV745089">
    <property type="protein sequence ID" value="OCK77958.1"/>
    <property type="molecule type" value="Genomic_DNA"/>
</dbReference>
<name>A0A8E2JD14_9PEZI</name>
<dbReference type="InterPro" id="IPR013154">
    <property type="entry name" value="ADH-like_N"/>
</dbReference>
<dbReference type="GO" id="GO:0034079">
    <property type="term" value="P:butanediol biosynthetic process"/>
    <property type="evidence" value="ECO:0007669"/>
    <property type="project" value="TreeGrafter"/>
</dbReference>
<reference evidence="7 8" key="1">
    <citation type="journal article" date="2016" name="Nat. Commun.">
        <title>Ectomycorrhizal ecology is imprinted in the genome of the dominant symbiotic fungus Cenococcum geophilum.</title>
        <authorList>
            <consortium name="DOE Joint Genome Institute"/>
            <person name="Peter M."/>
            <person name="Kohler A."/>
            <person name="Ohm R.A."/>
            <person name="Kuo A."/>
            <person name="Krutzmann J."/>
            <person name="Morin E."/>
            <person name="Arend M."/>
            <person name="Barry K.W."/>
            <person name="Binder M."/>
            <person name="Choi C."/>
            <person name="Clum A."/>
            <person name="Copeland A."/>
            <person name="Grisel N."/>
            <person name="Haridas S."/>
            <person name="Kipfer T."/>
            <person name="LaButti K."/>
            <person name="Lindquist E."/>
            <person name="Lipzen A."/>
            <person name="Maire R."/>
            <person name="Meier B."/>
            <person name="Mihaltcheva S."/>
            <person name="Molinier V."/>
            <person name="Murat C."/>
            <person name="Poggeler S."/>
            <person name="Quandt C.A."/>
            <person name="Sperisen C."/>
            <person name="Tritt A."/>
            <person name="Tisserant E."/>
            <person name="Crous P.W."/>
            <person name="Henrissat B."/>
            <person name="Nehls U."/>
            <person name="Egli S."/>
            <person name="Spatafora J.W."/>
            <person name="Grigoriev I.V."/>
            <person name="Martin F.M."/>
        </authorList>
    </citation>
    <scope>NUCLEOTIDE SEQUENCE [LARGE SCALE GENOMIC DNA]</scope>
    <source>
        <strain evidence="7 8">CBS 459.81</strain>
    </source>
</reference>
<dbReference type="PANTHER" id="PTHR43161:SF23">
    <property type="entry name" value="(R,R)-BUTANEDIOL DEHYDROGENASE-RELATED"/>
    <property type="match status" value="1"/>
</dbReference>
<dbReference type="AlphaFoldDB" id="A0A8E2JD14"/>
<dbReference type="InterPro" id="IPR036291">
    <property type="entry name" value="NAD(P)-bd_dom_sf"/>
</dbReference>
<evidence type="ECO:0000256" key="2">
    <source>
        <dbReference type="ARBA" id="ARBA00008072"/>
    </source>
</evidence>
<keyword evidence="8" id="KW-1185">Reference proteome</keyword>
<comment type="similarity">
    <text evidence="2">Belongs to the zinc-containing alcohol dehydrogenase family.</text>
</comment>
<dbReference type="CDD" id="cd08233">
    <property type="entry name" value="butanediol_DH_like"/>
    <property type="match status" value="1"/>
</dbReference>
<evidence type="ECO:0000313" key="8">
    <source>
        <dbReference type="Proteomes" id="UP000250266"/>
    </source>
</evidence>
<protein>
    <submittedName>
        <fullName evidence="7">Threonine dehydrogenase</fullName>
    </submittedName>
</protein>
<dbReference type="GO" id="GO:0000721">
    <property type="term" value="F:(R,R)-butanediol dehydrogenase activity"/>
    <property type="evidence" value="ECO:0007669"/>
    <property type="project" value="TreeGrafter"/>
</dbReference>
<proteinExistence type="inferred from homology"/>
<keyword evidence="4" id="KW-0862">Zinc</keyword>
<dbReference type="SMART" id="SM00829">
    <property type="entry name" value="PKS_ER"/>
    <property type="match status" value="1"/>
</dbReference>
<dbReference type="Gene3D" id="3.40.50.720">
    <property type="entry name" value="NAD(P)-binding Rossmann-like Domain"/>
    <property type="match status" value="1"/>
</dbReference>
<evidence type="ECO:0000256" key="3">
    <source>
        <dbReference type="ARBA" id="ARBA00022723"/>
    </source>
</evidence>
<dbReference type="Pfam" id="PF08240">
    <property type="entry name" value="ADH_N"/>
    <property type="match status" value="1"/>
</dbReference>
<evidence type="ECO:0000256" key="5">
    <source>
        <dbReference type="ARBA" id="ARBA00023002"/>
    </source>
</evidence>
<evidence type="ECO:0000313" key="7">
    <source>
        <dbReference type="EMBL" id="OCK77958.1"/>
    </source>
</evidence>
<dbReference type="GO" id="GO:0005737">
    <property type="term" value="C:cytoplasm"/>
    <property type="evidence" value="ECO:0007669"/>
    <property type="project" value="TreeGrafter"/>
</dbReference>
<dbReference type="InterPro" id="IPR013149">
    <property type="entry name" value="ADH-like_C"/>
</dbReference>
<organism evidence="7 8">
    <name type="scientific">Lepidopterella palustris CBS 459.81</name>
    <dbReference type="NCBI Taxonomy" id="1314670"/>
    <lineage>
        <taxon>Eukaryota</taxon>
        <taxon>Fungi</taxon>
        <taxon>Dikarya</taxon>
        <taxon>Ascomycota</taxon>
        <taxon>Pezizomycotina</taxon>
        <taxon>Dothideomycetes</taxon>
        <taxon>Pleosporomycetidae</taxon>
        <taxon>Mytilinidiales</taxon>
        <taxon>Argynnaceae</taxon>
        <taxon>Lepidopterella</taxon>
    </lineage>
</organism>
<dbReference type="OrthoDB" id="3941538at2759"/>
<dbReference type="Pfam" id="PF00107">
    <property type="entry name" value="ADH_zinc_N"/>
    <property type="match status" value="1"/>
</dbReference>
<dbReference type="PANTHER" id="PTHR43161">
    <property type="entry name" value="SORBITOL DEHYDROGENASE"/>
    <property type="match status" value="1"/>
</dbReference>
<dbReference type="InterPro" id="IPR011032">
    <property type="entry name" value="GroES-like_sf"/>
</dbReference>
<keyword evidence="3" id="KW-0479">Metal-binding</keyword>
<dbReference type="InterPro" id="IPR020843">
    <property type="entry name" value="ER"/>
</dbReference>
<sequence length="361" mass="39451">MKAVQFYGRRDVRVAEVAKPEPKPDQVLIDIEWCGICGSDLHEYIMGPAAIPSKRPHPLTGEVLPITLGHEFCGRVVSAPADSHLKPGQAVMIDPRLYCKSCSRCSTKSTNACCSWGFHGLSGAGGGFSESIAVDPSMCYPLPDSVPLELAALIEPLAVAWRAVKLTNIDDFGNRPILVLGGGPVGIAVIFVLRAKGAKRVFVSEPTTRRAEQNAQLADVVFNPIKEDVGERCRELTGGEGVDFVFDCAGIPSGFENGMDALRYRGTYVNIAGYEKPMTIPLRYFMFKEVTLMGSLAYDDQDFKETVEAFIQGKFKGVEKMVTSRIHLDDVPNKGFEELVTNKDDHIKILVTPKRENLGAV</sequence>
<dbReference type="Proteomes" id="UP000250266">
    <property type="component" value="Unassembled WGS sequence"/>
</dbReference>
<evidence type="ECO:0000259" key="6">
    <source>
        <dbReference type="SMART" id="SM00829"/>
    </source>
</evidence>
<gene>
    <name evidence="7" type="ORF">K432DRAFT_357646</name>
</gene>